<reference evidence="1 2" key="1">
    <citation type="submission" date="2017-09" db="EMBL/GenBank/DDBJ databases">
        <title>Large-scale bioinformatics analysis of Bacillus genomes uncovers conserved roles of natural products in bacterial physiology.</title>
        <authorList>
            <consortium name="Agbiome Team Llc"/>
            <person name="Bleich R.M."/>
            <person name="Grubbs K.J."/>
            <person name="Santa Maria K.C."/>
            <person name="Allen S.E."/>
            <person name="Farag S."/>
            <person name="Shank E.A."/>
            <person name="Bowers A."/>
        </authorList>
    </citation>
    <scope>NUCLEOTIDE SEQUENCE [LARGE SCALE GENOMIC DNA]</scope>
    <source>
        <strain evidence="1 2">AFS040105</strain>
    </source>
</reference>
<proteinExistence type="predicted"/>
<dbReference type="AlphaFoldDB" id="A0A2C1LUG8"/>
<dbReference type="OrthoDB" id="9770415at2"/>
<dbReference type="Gene3D" id="3.20.20.140">
    <property type="entry name" value="Metal-dependent hydrolases"/>
    <property type="match status" value="1"/>
</dbReference>
<sequence length="102" mass="11262">MRYRNMKMAIGIDIEGTKIIAGSILQVKEAVKNVVDWRIATSEESLYMEKTASAESSGIDGEDDKITNCYDAGFITLTPELELTGTVCWLQSENLLGKEGVR</sequence>
<comment type="caution">
    <text evidence="1">The sequence shown here is derived from an EMBL/GenBank/DDBJ whole genome shotgun (WGS) entry which is preliminary data.</text>
</comment>
<name>A0A2C1LUG8_BACCE</name>
<evidence type="ECO:0000313" key="1">
    <source>
        <dbReference type="EMBL" id="PGU01884.1"/>
    </source>
</evidence>
<dbReference type="Proteomes" id="UP000225766">
    <property type="component" value="Unassembled WGS sequence"/>
</dbReference>
<dbReference type="EMBL" id="NUMG01000013">
    <property type="protein sequence ID" value="PGU01884.1"/>
    <property type="molecule type" value="Genomic_DNA"/>
</dbReference>
<protein>
    <submittedName>
        <fullName evidence="1">Uncharacterized protein</fullName>
    </submittedName>
</protein>
<dbReference type="RefSeq" id="WP_088232636.1">
    <property type="nucleotide sequence ID" value="NZ_JARXKI010000012.1"/>
</dbReference>
<evidence type="ECO:0000313" key="2">
    <source>
        <dbReference type="Proteomes" id="UP000225766"/>
    </source>
</evidence>
<dbReference type="GO" id="GO:0016810">
    <property type="term" value="F:hydrolase activity, acting on carbon-nitrogen (but not peptide) bonds"/>
    <property type="evidence" value="ECO:0007669"/>
    <property type="project" value="InterPro"/>
</dbReference>
<dbReference type="InterPro" id="IPR011059">
    <property type="entry name" value="Metal-dep_hydrolase_composite"/>
</dbReference>
<accession>A0A2C1LUG8</accession>
<organism evidence="1 2">
    <name type="scientific">Bacillus cereus</name>
    <dbReference type="NCBI Taxonomy" id="1396"/>
    <lineage>
        <taxon>Bacteria</taxon>
        <taxon>Bacillati</taxon>
        <taxon>Bacillota</taxon>
        <taxon>Bacilli</taxon>
        <taxon>Bacillales</taxon>
        <taxon>Bacillaceae</taxon>
        <taxon>Bacillus</taxon>
        <taxon>Bacillus cereus group</taxon>
    </lineage>
</organism>
<gene>
    <name evidence="1" type="ORF">COD19_12490</name>
</gene>
<dbReference type="Gene3D" id="2.30.40.10">
    <property type="entry name" value="Urease, subunit C, domain 1"/>
    <property type="match status" value="1"/>
</dbReference>